<protein>
    <submittedName>
        <fullName evidence="3">Uncharacterized protein</fullName>
    </submittedName>
</protein>
<dbReference type="PANTHER" id="PTHR28258">
    <property type="entry name" value="VACUOLAR SEGREGATION PROTEIN 7"/>
    <property type="match status" value="1"/>
</dbReference>
<dbReference type="EMBL" id="MCGN01000004">
    <property type="protein sequence ID" value="ORY97331.1"/>
    <property type="molecule type" value="Genomic_DNA"/>
</dbReference>
<feature type="compositionally biased region" description="Acidic residues" evidence="1">
    <location>
        <begin position="97"/>
        <end position="107"/>
    </location>
</feature>
<dbReference type="GO" id="GO:0000011">
    <property type="term" value="P:vacuole inheritance"/>
    <property type="evidence" value="ECO:0007669"/>
    <property type="project" value="TreeGrafter"/>
</dbReference>
<dbReference type="InParanoid" id="A0A1X2HEI4"/>
<organism evidence="3 4">
    <name type="scientific">Syncephalastrum racemosum</name>
    <name type="common">Filamentous fungus</name>
    <dbReference type="NCBI Taxonomy" id="13706"/>
    <lineage>
        <taxon>Eukaryota</taxon>
        <taxon>Fungi</taxon>
        <taxon>Fungi incertae sedis</taxon>
        <taxon>Mucoromycota</taxon>
        <taxon>Mucoromycotina</taxon>
        <taxon>Mucoromycetes</taxon>
        <taxon>Mucorales</taxon>
        <taxon>Syncephalastraceae</taxon>
        <taxon>Syncephalastrum</taxon>
    </lineage>
</organism>
<feature type="region of interest" description="Disordered" evidence="1">
    <location>
        <begin position="1"/>
        <end position="23"/>
    </location>
</feature>
<evidence type="ECO:0000313" key="4">
    <source>
        <dbReference type="Proteomes" id="UP000242180"/>
    </source>
</evidence>
<keyword evidence="2" id="KW-0472">Membrane</keyword>
<dbReference type="GO" id="GO:1903778">
    <property type="term" value="P:protein localization to vacuolar membrane"/>
    <property type="evidence" value="ECO:0007669"/>
    <property type="project" value="TreeGrafter"/>
</dbReference>
<proteinExistence type="predicted"/>
<feature type="region of interest" description="Disordered" evidence="1">
    <location>
        <begin position="82"/>
        <end position="189"/>
    </location>
</feature>
<dbReference type="GO" id="GO:0070772">
    <property type="term" value="C:PAS complex"/>
    <property type="evidence" value="ECO:0007669"/>
    <property type="project" value="TreeGrafter"/>
</dbReference>
<gene>
    <name evidence="3" type="ORF">BCR43DRAFT_236355</name>
</gene>
<dbReference type="InterPro" id="IPR024260">
    <property type="entry name" value="Vac7"/>
</dbReference>
<dbReference type="STRING" id="13706.A0A1X2HEI4"/>
<keyword evidence="2" id="KW-1133">Transmembrane helix</keyword>
<keyword evidence="2" id="KW-0812">Transmembrane</keyword>
<dbReference type="OrthoDB" id="1204at2759"/>
<feature type="compositionally biased region" description="Basic residues" evidence="1">
    <location>
        <begin position="1"/>
        <end position="10"/>
    </location>
</feature>
<dbReference type="GO" id="GO:0000329">
    <property type="term" value="C:fungal-type vacuole membrane"/>
    <property type="evidence" value="ECO:0007669"/>
    <property type="project" value="TreeGrafter"/>
</dbReference>
<dbReference type="GO" id="GO:0010513">
    <property type="term" value="P:positive regulation of phosphatidylinositol biosynthetic process"/>
    <property type="evidence" value="ECO:0007669"/>
    <property type="project" value="TreeGrafter"/>
</dbReference>
<evidence type="ECO:0000313" key="3">
    <source>
        <dbReference type="EMBL" id="ORY97331.1"/>
    </source>
</evidence>
<comment type="caution">
    <text evidence="3">The sequence shown here is derived from an EMBL/GenBank/DDBJ whole genome shotgun (WGS) entry which is preliminary data.</text>
</comment>
<dbReference type="AlphaFoldDB" id="A0A1X2HEI4"/>
<accession>A0A1X2HEI4</accession>
<feature type="transmembrane region" description="Helical" evidence="2">
    <location>
        <begin position="211"/>
        <end position="234"/>
    </location>
</feature>
<keyword evidence="4" id="KW-1185">Reference proteome</keyword>
<evidence type="ECO:0000256" key="2">
    <source>
        <dbReference type="SAM" id="Phobius"/>
    </source>
</evidence>
<dbReference type="Pfam" id="PF12751">
    <property type="entry name" value="Vac7"/>
    <property type="match status" value="1"/>
</dbReference>
<dbReference type="Proteomes" id="UP000242180">
    <property type="component" value="Unassembled WGS sequence"/>
</dbReference>
<dbReference type="OMA" id="NWWTVRI"/>
<evidence type="ECO:0000256" key="1">
    <source>
        <dbReference type="SAM" id="MobiDB-lite"/>
    </source>
</evidence>
<feature type="compositionally biased region" description="Basic residues" evidence="1">
    <location>
        <begin position="131"/>
        <end position="140"/>
    </location>
</feature>
<sequence length="412" mass="47079">MKYTIKRRPRQSSPPLPGTVSPTTIFHRNLVDALSNVEDENERYVYYPSDYYASPATTDLHRVRTMPPSLASSLPKPSWFAYHPINTSRRGSTTTDYADDDEEDDENTNNYDDPYIAQQPQHSLHEDEPRTKKHRPKLRNHVMDYPRKPSAFADRIPHKAPVPPPPPRRAHRASRIHPSYRSDESSDDEEILPLLRRRRRQNRKRNMRARLCAHITIGLTMTVLFLFAVTVYHAQPLTDIDLEMGRVLASDKELIFDLHVHATNWNWWTVRIAEADLGVFAYTKVVPQNAFLANCDNQTVQSNPAEFLGNFYRFDEPLAIPSILYTRGPARAVAQVRIKEPGADKSGNDRWSLLIRYPYGLVTRGVLRYKLLPMGSKQSAAVCDVVTVDPSTGSVVEEPDQGFCFKENPSSL</sequence>
<reference evidence="3 4" key="1">
    <citation type="submission" date="2016-07" db="EMBL/GenBank/DDBJ databases">
        <title>Pervasive Adenine N6-methylation of Active Genes in Fungi.</title>
        <authorList>
            <consortium name="DOE Joint Genome Institute"/>
            <person name="Mondo S.J."/>
            <person name="Dannebaum R.O."/>
            <person name="Kuo R.C."/>
            <person name="Labutti K."/>
            <person name="Haridas S."/>
            <person name="Kuo A."/>
            <person name="Salamov A."/>
            <person name="Ahrendt S.R."/>
            <person name="Lipzen A."/>
            <person name="Sullivan W."/>
            <person name="Andreopoulos W.B."/>
            <person name="Clum A."/>
            <person name="Lindquist E."/>
            <person name="Daum C."/>
            <person name="Ramamoorthy G.K."/>
            <person name="Gryganskyi A."/>
            <person name="Culley D."/>
            <person name="Magnuson J.K."/>
            <person name="James T.Y."/>
            <person name="O'Malley M.A."/>
            <person name="Stajich J.E."/>
            <person name="Spatafora J.W."/>
            <person name="Visel A."/>
            <person name="Grigoriev I.V."/>
        </authorList>
    </citation>
    <scope>NUCLEOTIDE SEQUENCE [LARGE SCALE GENOMIC DNA]</scope>
    <source>
        <strain evidence="3 4">NRRL 2496</strain>
    </source>
</reference>
<dbReference type="PANTHER" id="PTHR28258:SF1">
    <property type="entry name" value="VACUOLAR SEGREGATION PROTEIN 7"/>
    <property type="match status" value="1"/>
</dbReference>
<name>A0A1X2HEI4_SYNRA</name>